<dbReference type="PANTHER" id="PTHR12526:SF630">
    <property type="entry name" value="GLYCOSYLTRANSFERASE"/>
    <property type="match status" value="1"/>
</dbReference>
<proteinExistence type="predicted"/>
<keyword evidence="2" id="KW-1185">Reference proteome</keyword>
<gene>
    <name evidence="1" type="ORF">SAMN02746091_02292</name>
</gene>
<evidence type="ECO:0000313" key="1">
    <source>
        <dbReference type="EMBL" id="SHF33680.1"/>
    </source>
</evidence>
<organism evidence="1 2">
    <name type="scientific">Caloramator proteoclasticus DSM 10124</name>
    <dbReference type="NCBI Taxonomy" id="1121262"/>
    <lineage>
        <taxon>Bacteria</taxon>
        <taxon>Bacillati</taxon>
        <taxon>Bacillota</taxon>
        <taxon>Clostridia</taxon>
        <taxon>Eubacteriales</taxon>
        <taxon>Clostridiaceae</taxon>
        <taxon>Caloramator</taxon>
    </lineage>
</organism>
<dbReference type="PANTHER" id="PTHR12526">
    <property type="entry name" value="GLYCOSYLTRANSFERASE"/>
    <property type="match status" value="1"/>
</dbReference>
<dbReference type="Proteomes" id="UP000184423">
    <property type="component" value="Unassembled WGS sequence"/>
</dbReference>
<dbReference type="AlphaFoldDB" id="A0A1M5ATY5"/>
<reference evidence="2" key="1">
    <citation type="submission" date="2016-11" db="EMBL/GenBank/DDBJ databases">
        <authorList>
            <person name="Varghese N."/>
            <person name="Submissions S."/>
        </authorList>
    </citation>
    <scope>NUCLEOTIDE SEQUENCE [LARGE SCALE GENOMIC DNA]</scope>
    <source>
        <strain evidence="2">DSM 10124</strain>
    </source>
</reference>
<accession>A0A1M5ATY5</accession>
<sequence>MKVFFMLTAVPYDDEMKQRPQHIVENLAKMGFEVIYIYATSSKKITADQYEDFMKDFRLCDYVMKINKNLYVIDRFDEIIKDNKSEIIKFSKVLKHLQEFYKNQEVYFICEHPKCIDILEELEENSFIIYDCIDDWTEFAKDIVWEDETIVTKERQLASISKLITVSAKRLYCKMYPYNKNIFYFPNGVNVQDYDKIDTNIVPSDLKNISKPIIFFMGTLAQWVDMEIIEFIARSRPDYSFVFVGNKYNVELPHYDNIYYLGVKNYQELKYYLNKADVAIIPFKINKLTASVSPLKFFEYISAGVPVVSTILPELIGEDSIYLAKDKEEFLFGIDDIINLTKHEYLDLSMRLKKNSFKYEWSILIENFIKYIDMLQQGMSIEKDKFLKETIDNYENYDKNDIVKNELLTMYNLIKNYELAYEKSNKLERSNSLIFDFNQAALACFNVGEFDKAIMYINDYIEKNNINYYKKYINKIKDIMDINEKNIIIEVLLLKFCNRIYEALKLLDDYLAISNSPNPTLFSLLASLYLDLNEEGIAIEILSSILQYLDNNCIFEPNSISLIIDLLIKQKELNLVETILNYLYDVGLEEIANDKWALFYFHKYFNLNYSWNLFKRVL</sequence>
<keyword evidence="1" id="KW-0808">Transferase</keyword>
<dbReference type="Pfam" id="PF13692">
    <property type="entry name" value="Glyco_trans_1_4"/>
    <property type="match status" value="1"/>
</dbReference>
<protein>
    <submittedName>
        <fullName evidence="1">Glycosyl transferases group 1</fullName>
    </submittedName>
</protein>
<evidence type="ECO:0000313" key="2">
    <source>
        <dbReference type="Proteomes" id="UP000184423"/>
    </source>
</evidence>
<dbReference type="Gene3D" id="3.40.50.2000">
    <property type="entry name" value="Glycogen Phosphorylase B"/>
    <property type="match status" value="1"/>
</dbReference>
<dbReference type="GO" id="GO:0016740">
    <property type="term" value="F:transferase activity"/>
    <property type="evidence" value="ECO:0007669"/>
    <property type="project" value="UniProtKB-KW"/>
</dbReference>
<name>A0A1M5ATY5_9CLOT</name>
<dbReference type="RefSeq" id="WP_073249828.1">
    <property type="nucleotide sequence ID" value="NZ_FQVG01000057.1"/>
</dbReference>
<dbReference type="SUPFAM" id="SSF53756">
    <property type="entry name" value="UDP-Glycosyltransferase/glycogen phosphorylase"/>
    <property type="match status" value="1"/>
</dbReference>
<dbReference type="EMBL" id="FQVG01000057">
    <property type="protein sequence ID" value="SHF33680.1"/>
    <property type="molecule type" value="Genomic_DNA"/>
</dbReference>